<dbReference type="Gene3D" id="2.60.40.10">
    <property type="entry name" value="Immunoglobulins"/>
    <property type="match status" value="5"/>
</dbReference>
<evidence type="ECO:0000259" key="9">
    <source>
        <dbReference type="PROSITE" id="PS50835"/>
    </source>
</evidence>
<gene>
    <name evidence="12" type="primary">IGSF9</name>
    <name evidence="11" type="ORF">CM83_27887</name>
    <name evidence="12" type="ORF">g.47350</name>
</gene>
<keyword evidence="4 7" id="KW-0472">Membrane</keyword>
<dbReference type="InterPro" id="IPR003599">
    <property type="entry name" value="Ig_sub"/>
</dbReference>
<feature type="compositionally biased region" description="Basic and acidic residues" evidence="6">
    <location>
        <begin position="751"/>
        <end position="765"/>
    </location>
</feature>
<dbReference type="InterPro" id="IPR013151">
    <property type="entry name" value="Immunoglobulin_dom"/>
</dbReference>
<feature type="domain" description="Ig-like" evidence="9">
    <location>
        <begin position="350"/>
        <end position="442"/>
    </location>
</feature>
<evidence type="ECO:0000256" key="2">
    <source>
        <dbReference type="ARBA" id="ARBA00022692"/>
    </source>
</evidence>
<keyword evidence="2 7" id="KW-0812">Transmembrane</keyword>
<reference evidence="11" key="1">
    <citation type="journal article" date="2014" name="PLoS ONE">
        <title>Transcriptome-Based Identification of ABC Transporters in the Western Tarnished Plant Bug Lygus hesperus.</title>
        <authorList>
            <person name="Hull J.J."/>
            <person name="Chaney K."/>
            <person name="Geib S.M."/>
            <person name="Fabrick J.A."/>
            <person name="Brent C.S."/>
            <person name="Walsh D."/>
            <person name="Lavine L.C."/>
        </authorList>
    </citation>
    <scope>NUCLEOTIDE SEQUENCE</scope>
</reference>
<feature type="domain" description="Ig-like" evidence="9">
    <location>
        <begin position="251"/>
        <end position="345"/>
    </location>
</feature>
<dbReference type="AlphaFoldDB" id="A0A0A9ZBH5"/>
<dbReference type="InterPro" id="IPR003598">
    <property type="entry name" value="Ig_sub2"/>
</dbReference>
<dbReference type="PANTHER" id="PTHR23278:SF28">
    <property type="entry name" value="SIDESTEP IV, ISOFORM C"/>
    <property type="match status" value="1"/>
</dbReference>
<dbReference type="InterPro" id="IPR007110">
    <property type="entry name" value="Ig-like_dom"/>
</dbReference>
<feature type="domain" description="Ig-like" evidence="9">
    <location>
        <begin position="149"/>
        <end position="244"/>
    </location>
</feature>
<reference evidence="12" key="3">
    <citation type="journal article" date="2016" name="Gigascience">
        <title>De novo construction of an expanded transcriptome assembly for the western tarnished plant bug, Lygus hesperus.</title>
        <authorList>
            <person name="Tassone E.E."/>
            <person name="Geib S.M."/>
            <person name="Hall B."/>
            <person name="Fabrick J.A."/>
            <person name="Brent C.S."/>
            <person name="Hull J.J."/>
        </authorList>
    </citation>
    <scope>NUCLEOTIDE SEQUENCE</scope>
</reference>
<dbReference type="SMART" id="SM00409">
    <property type="entry name" value="IG"/>
    <property type="match status" value="4"/>
</dbReference>
<feature type="chain" id="PRO_5007390245" evidence="8">
    <location>
        <begin position="20"/>
        <end position="806"/>
    </location>
</feature>
<dbReference type="PANTHER" id="PTHR23278">
    <property type="entry name" value="SIDESTEP PROTEIN"/>
    <property type="match status" value="1"/>
</dbReference>
<feature type="domain" description="Ig-like" evidence="9">
    <location>
        <begin position="40"/>
        <end position="141"/>
    </location>
</feature>
<feature type="region of interest" description="Disordered" evidence="6">
    <location>
        <begin position="683"/>
        <end position="766"/>
    </location>
</feature>
<dbReference type="SMART" id="SM00408">
    <property type="entry name" value="IGc2"/>
    <property type="match status" value="5"/>
</dbReference>
<accession>A0A0A9ZBH5</accession>
<feature type="signal peptide" evidence="8">
    <location>
        <begin position="1"/>
        <end position="19"/>
    </location>
</feature>
<evidence type="ECO:0000256" key="1">
    <source>
        <dbReference type="ARBA" id="ARBA00004167"/>
    </source>
</evidence>
<feature type="domain" description="Fibronectin type-III" evidence="10">
    <location>
        <begin position="544"/>
        <end position="637"/>
    </location>
</feature>
<evidence type="ECO:0000256" key="4">
    <source>
        <dbReference type="ARBA" id="ARBA00023136"/>
    </source>
</evidence>
<evidence type="ECO:0000259" key="10">
    <source>
        <dbReference type="PROSITE" id="PS50853"/>
    </source>
</evidence>
<dbReference type="EMBL" id="GDHC01008300">
    <property type="protein sequence ID" value="JAQ10329.1"/>
    <property type="molecule type" value="Transcribed_RNA"/>
</dbReference>
<proteinExistence type="predicted"/>
<dbReference type="PROSITE" id="PS50835">
    <property type="entry name" value="IG_LIKE"/>
    <property type="match status" value="5"/>
</dbReference>
<evidence type="ECO:0000313" key="11">
    <source>
        <dbReference type="EMBL" id="JAG41256.1"/>
    </source>
</evidence>
<dbReference type="PROSITE" id="PS50853">
    <property type="entry name" value="FN3"/>
    <property type="match status" value="1"/>
</dbReference>
<feature type="domain" description="Ig-like" evidence="9">
    <location>
        <begin position="447"/>
        <end position="522"/>
    </location>
</feature>
<evidence type="ECO:0000256" key="6">
    <source>
        <dbReference type="SAM" id="MobiDB-lite"/>
    </source>
</evidence>
<dbReference type="EMBL" id="GBHO01002348">
    <property type="protein sequence ID" value="JAG41256.1"/>
    <property type="molecule type" value="Transcribed_RNA"/>
</dbReference>
<dbReference type="GO" id="GO:0016020">
    <property type="term" value="C:membrane"/>
    <property type="evidence" value="ECO:0007669"/>
    <property type="project" value="UniProtKB-SubCell"/>
</dbReference>
<sequence length="806" mass="89975">MISCMTVVFSLFVVVSGSADELLSELDRPIPISDVQGVLGKKTALPCDITARDKDDAVYMVLWFKDSDGEPLYSFDVRGRQYGQAKLWSSPQAFGDRAFFRTATETAQLKVDDLRLSDEGIYRCRVDFRNSPTRNSKINLTVIVPPEKPVIYDGKRRDRTKLLEPYNEGADVNLVCEVSNGRPKPRVIWYLENAVIDESYEHRADGMTVNHLSFPSVGRQHLNARLICQASNTNLASPATKVVILDINLKPVSVNILNKERHISADKKYDVECKAVGSRPEAVVTWWKGSRQIKRIAKNHSDEGNQSVSILSFVPGIDDDGKYLTCRAENPWIPESALEDKWKLNVHYMPVVTLRMGSNLNPDDIKEGDDVYFECNIRANPKTYRLAWFHNGEEIHHNVSGGVILSDHSLVLQGVTRATAGEFTCLAANSEGKGTSNPVYLKVMYVPTCKEEKEELYGALKQETVALKCQVDANPPLVTFKWTFNNSGEQTDVPPSRYTASGTASTLNYTPISEMDYGTLSCWGSNIVGVQKTPCVYQVVAAGRPFPLVNCSIMNQTTDTLDVECVEGFDGGLPQWFNIELLELPELLPRFNVTANRPVFSLNGIESGTSYQVHLYAVNGKGRSDPLVLQTVTFKGVAKYTGSLSVLPVNPIVVVLAATAAALFAVSCGVAVALHRRREARRPGLKIPLDTEQALNPPPPTSRSPQDETNPDLIPNKYERRPLKSFMKMYKTPPQRRKRKDNEDDDDEEEKTLRTHEHDNEEIRFNHNNVPQRVNQGIVSDTLIVKSHKVGPEVVTANHRIQESCI</sequence>
<feature type="transmembrane region" description="Helical" evidence="7">
    <location>
        <begin position="652"/>
        <end position="674"/>
    </location>
</feature>
<keyword evidence="3 7" id="KW-1133">Transmembrane helix</keyword>
<dbReference type="CDD" id="cd00096">
    <property type="entry name" value="Ig"/>
    <property type="match status" value="1"/>
</dbReference>
<dbReference type="Pfam" id="PF13927">
    <property type="entry name" value="Ig_3"/>
    <property type="match status" value="2"/>
</dbReference>
<dbReference type="SUPFAM" id="SSF49265">
    <property type="entry name" value="Fibronectin type III"/>
    <property type="match status" value="1"/>
</dbReference>
<evidence type="ECO:0000256" key="8">
    <source>
        <dbReference type="SAM" id="SignalP"/>
    </source>
</evidence>
<dbReference type="Pfam" id="PF08205">
    <property type="entry name" value="C2-set_2"/>
    <property type="match status" value="1"/>
</dbReference>
<dbReference type="SUPFAM" id="SSF48726">
    <property type="entry name" value="Immunoglobulin"/>
    <property type="match status" value="5"/>
</dbReference>
<evidence type="ECO:0000256" key="7">
    <source>
        <dbReference type="SAM" id="Phobius"/>
    </source>
</evidence>
<dbReference type="InterPro" id="IPR036116">
    <property type="entry name" value="FN3_sf"/>
</dbReference>
<evidence type="ECO:0000256" key="5">
    <source>
        <dbReference type="ARBA" id="ARBA00023157"/>
    </source>
</evidence>
<keyword evidence="5" id="KW-1015">Disulfide bond</keyword>
<dbReference type="InterPro" id="IPR013162">
    <property type="entry name" value="CD80_C2-set"/>
</dbReference>
<dbReference type="InterPro" id="IPR036179">
    <property type="entry name" value="Ig-like_dom_sf"/>
</dbReference>
<organism evidence="11">
    <name type="scientific">Lygus hesperus</name>
    <name type="common">Western plant bug</name>
    <dbReference type="NCBI Taxonomy" id="30085"/>
    <lineage>
        <taxon>Eukaryota</taxon>
        <taxon>Metazoa</taxon>
        <taxon>Ecdysozoa</taxon>
        <taxon>Arthropoda</taxon>
        <taxon>Hexapoda</taxon>
        <taxon>Insecta</taxon>
        <taxon>Pterygota</taxon>
        <taxon>Neoptera</taxon>
        <taxon>Paraneoptera</taxon>
        <taxon>Hemiptera</taxon>
        <taxon>Heteroptera</taxon>
        <taxon>Panheteroptera</taxon>
        <taxon>Cimicomorpha</taxon>
        <taxon>Miridae</taxon>
        <taxon>Mirini</taxon>
        <taxon>Lygus</taxon>
    </lineage>
</organism>
<dbReference type="CDD" id="cd00063">
    <property type="entry name" value="FN3"/>
    <property type="match status" value="1"/>
</dbReference>
<evidence type="ECO:0000256" key="3">
    <source>
        <dbReference type="ARBA" id="ARBA00022989"/>
    </source>
</evidence>
<keyword evidence="8" id="KW-0732">Signal</keyword>
<dbReference type="InterPro" id="IPR013783">
    <property type="entry name" value="Ig-like_fold"/>
</dbReference>
<dbReference type="InterPro" id="IPR013106">
    <property type="entry name" value="Ig_V-set"/>
</dbReference>
<dbReference type="InterPro" id="IPR003961">
    <property type="entry name" value="FN3_dom"/>
</dbReference>
<reference evidence="11" key="2">
    <citation type="submission" date="2014-07" db="EMBL/GenBank/DDBJ databases">
        <authorList>
            <person name="Hull J."/>
        </authorList>
    </citation>
    <scope>NUCLEOTIDE SEQUENCE</scope>
</reference>
<protein>
    <submittedName>
        <fullName evidence="12">Protein turtle A</fullName>
    </submittedName>
</protein>
<name>A0A0A9ZBH5_LYGHE</name>
<dbReference type="Pfam" id="PF07686">
    <property type="entry name" value="V-set"/>
    <property type="match status" value="1"/>
</dbReference>
<dbReference type="Pfam" id="PF00047">
    <property type="entry name" value="ig"/>
    <property type="match status" value="1"/>
</dbReference>
<comment type="subcellular location">
    <subcellularLocation>
        <location evidence="1">Membrane</location>
        <topology evidence="1">Single-pass membrane protein</topology>
    </subcellularLocation>
</comment>
<evidence type="ECO:0000313" key="12">
    <source>
        <dbReference type="EMBL" id="JAQ10329.1"/>
    </source>
</evidence>